<dbReference type="SUPFAM" id="SSF55008">
    <property type="entry name" value="HMA, heavy metal-associated domain"/>
    <property type="match status" value="1"/>
</dbReference>
<evidence type="ECO:0000313" key="2">
    <source>
        <dbReference type="Proteomes" id="UP000218899"/>
    </source>
</evidence>
<dbReference type="Proteomes" id="UP000218899">
    <property type="component" value="Chromosome"/>
</dbReference>
<dbReference type="InterPro" id="IPR036163">
    <property type="entry name" value="HMA_dom_sf"/>
</dbReference>
<dbReference type="EMBL" id="AP014936">
    <property type="protein sequence ID" value="BAU49758.1"/>
    <property type="molecule type" value="Genomic_DNA"/>
</dbReference>
<sequence length="64" mass="6668">MTRAVKSVDPEARVQVDLGSRRVRIEGQSTVDQLTRALAAAGYPAAPAEPQTLAASTKGGCCCH</sequence>
<keyword evidence="2" id="KW-1185">Reference proteome</keyword>
<reference evidence="1 2" key="1">
    <citation type="submission" date="2015-08" db="EMBL/GenBank/DDBJ databases">
        <title>Complete genome sequence of Sulfurifustis variabilis.</title>
        <authorList>
            <person name="Miura A."/>
            <person name="Kojima H."/>
            <person name="Fukui M."/>
        </authorList>
    </citation>
    <scope>NUCLEOTIDE SEQUENCE [LARGE SCALE GENOMIC DNA]</scope>
    <source>
        <strain evidence="2">skN76</strain>
    </source>
</reference>
<organism evidence="1 2">
    <name type="scientific">Sulfurifustis variabilis</name>
    <dbReference type="NCBI Taxonomy" id="1675686"/>
    <lineage>
        <taxon>Bacteria</taxon>
        <taxon>Pseudomonadati</taxon>
        <taxon>Pseudomonadota</taxon>
        <taxon>Gammaproteobacteria</taxon>
        <taxon>Acidiferrobacterales</taxon>
        <taxon>Acidiferrobacteraceae</taxon>
        <taxon>Sulfurifustis</taxon>
    </lineage>
</organism>
<evidence type="ECO:0008006" key="3">
    <source>
        <dbReference type="Google" id="ProtNLM"/>
    </source>
</evidence>
<protein>
    <recommendedName>
        <fullName evidence="3">Copper chaperone</fullName>
    </recommendedName>
</protein>
<accession>A0A1C7AEY4</accession>
<dbReference type="KEGG" id="sva:SVA_3210"/>
<evidence type="ECO:0000313" key="1">
    <source>
        <dbReference type="EMBL" id="BAU49758.1"/>
    </source>
</evidence>
<dbReference type="AlphaFoldDB" id="A0A1C7AEY4"/>
<gene>
    <name evidence="1" type="ORF">SVA_3210</name>
</gene>
<dbReference type="GO" id="GO:0046872">
    <property type="term" value="F:metal ion binding"/>
    <property type="evidence" value="ECO:0007669"/>
    <property type="project" value="InterPro"/>
</dbReference>
<proteinExistence type="predicted"/>
<dbReference type="Gene3D" id="3.30.70.100">
    <property type="match status" value="1"/>
</dbReference>
<dbReference type="RefSeq" id="WP_197703254.1">
    <property type="nucleotide sequence ID" value="NZ_AP014936.1"/>
</dbReference>
<name>A0A1C7AEY4_9GAMM</name>